<accession>A0AB38T4V4</accession>
<dbReference type="Gene3D" id="3.40.30.10">
    <property type="entry name" value="Glutaredoxin"/>
    <property type="match status" value="1"/>
</dbReference>
<dbReference type="PANTHER" id="PTHR13887:SF41">
    <property type="entry name" value="THIOREDOXIN SUPERFAMILY PROTEIN"/>
    <property type="match status" value="1"/>
</dbReference>
<sequence length="226" mass="24666">MSELNAITVDVVSDVVCPWCFIGQKRLDRAIAAVSDVDVHVRWRPFQLDPTIPPEGKDRREYMLAKFGSDERIREIHARIEPLGEAEDISFAFDAIKVAPNTLDAHRLIRWAGAAGEAIQNRLVRRLFQLNFEEGANIGDHAVLVEAAREAGMDASVVASLLPTEADVEAVRTEIATASRMGISGVPCFLLEDKYAVMGAQDADTLADAIRQVATAKARGELDKAG</sequence>
<proteinExistence type="predicted"/>
<dbReference type="CDD" id="cd03024">
    <property type="entry name" value="DsbA_FrnE"/>
    <property type="match status" value="1"/>
</dbReference>
<dbReference type="InterPro" id="IPR036249">
    <property type="entry name" value="Thioredoxin-like_sf"/>
</dbReference>
<name>A0AB38T4V4_9HYPH</name>
<dbReference type="InterPro" id="IPR001853">
    <property type="entry name" value="DSBA-like_thioredoxin_dom"/>
</dbReference>
<dbReference type="AlphaFoldDB" id="A0AB38T4V4"/>
<dbReference type="EMBL" id="CP088147">
    <property type="protein sequence ID" value="UTU49929.1"/>
    <property type="molecule type" value="Genomic_DNA"/>
</dbReference>
<keyword evidence="3" id="KW-1185">Reference proteome</keyword>
<dbReference type="SUPFAM" id="SSF52833">
    <property type="entry name" value="Thioredoxin-like"/>
    <property type="match status" value="1"/>
</dbReference>
<evidence type="ECO:0000259" key="1">
    <source>
        <dbReference type="Pfam" id="PF01323"/>
    </source>
</evidence>
<protein>
    <submittedName>
        <fullName evidence="2">DsbA family protein</fullName>
    </submittedName>
</protein>
<gene>
    <name evidence="2" type="ORF">LRP29_20825</name>
</gene>
<evidence type="ECO:0000313" key="3">
    <source>
        <dbReference type="Proteomes" id="UP001060070"/>
    </source>
</evidence>
<dbReference type="GO" id="GO:0016491">
    <property type="term" value="F:oxidoreductase activity"/>
    <property type="evidence" value="ECO:0007669"/>
    <property type="project" value="InterPro"/>
</dbReference>
<organism evidence="2 3">
    <name type="scientific">Mesorhizobium ciceri</name>
    <dbReference type="NCBI Taxonomy" id="39645"/>
    <lineage>
        <taxon>Bacteria</taxon>
        <taxon>Pseudomonadati</taxon>
        <taxon>Pseudomonadota</taxon>
        <taxon>Alphaproteobacteria</taxon>
        <taxon>Hyphomicrobiales</taxon>
        <taxon>Phyllobacteriaceae</taxon>
        <taxon>Mesorhizobium</taxon>
    </lineage>
</organism>
<dbReference type="RefSeq" id="WP_024503283.1">
    <property type="nucleotide sequence ID" value="NZ_CP088147.1"/>
</dbReference>
<evidence type="ECO:0000313" key="2">
    <source>
        <dbReference type="EMBL" id="UTU49929.1"/>
    </source>
</evidence>
<dbReference type="PANTHER" id="PTHR13887">
    <property type="entry name" value="GLUTATHIONE S-TRANSFERASE KAPPA"/>
    <property type="match status" value="1"/>
</dbReference>
<feature type="domain" description="DSBA-like thioredoxin" evidence="1">
    <location>
        <begin position="8"/>
        <end position="210"/>
    </location>
</feature>
<reference evidence="2 3" key="1">
    <citation type="journal article" date="2022" name="Microbiol. Resour. Announc.">
        <title>Complete Genome Sequence of Mesorhizobium ciceri Strain R30, a Rhizobium Used as a Commercial Inoculant for Chickpea in Argentina.</title>
        <authorList>
            <person name="Foresto E."/>
            <person name="Revale S."/>
            <person name="Primo E."/>
            <person name="Nievas F."/>
            <person name="Carezzano E."/>
            <person name="Puente M."/>
            <person name="Alzari P."/>
            <person name="Mart M."/>
            <person name="Ben-Assaya M."/>
            <person name="Mornico D."/>
            <person name="Santoro M."/>
            <person name="Mart F."/>
            <person name="Giordano W."/>
            <person name="Bogino P."/>
        </authorList>
    </citation>
    <scope>NUCLEOTIDE SEQUENCE [LARGE SCALE GENOMIC DNA]</scope>
    <source>
        <strain evidence="2 3">R30</strain>
    </source>
</reference>
<dbReference type="Pfam" id="PF01323">
    <property type="entry name" value="DSBA"/>
    <property type="match status" value="1"/>
</dbReference>
<dbReference type="Proteomes" id="UP001060070">
    <property type="component" value="Chromosome"/>
</dbReference>